<sequence length="140" mass="16217">NKQQRHNRTRQQSTISQGLEMSLGGACLPQLMLAQNAGRRKGGNGSMDSAIQPYQTPIATLAAAQMHLPLNESSLRQLQQQTLYQAHQLQLQVQLHALQREQRRRERHARREQERLKPQQQQQVKRRLHHHHTTKTAMTT</sequence>
<feature type="region of interest" description="Disordered" evidence="1">
    <location>
        <begin position="100"/>
        <end position="140"/>
    </location>
</feature>
<proteinExistence type="predicted"/>
<feature type="compositionally biased region" description="Basic and acidic residues" evidence="1">
    <location>
        <begin position="100"/>
        <end position="117"/>
    </location>
</feature>
<dbReference type="AlphaFoldDB" id="A0A183CTF2"/>
<accession>A0A183CTF2</accession>
<reference evidence="3" key="3">
    <citation type="submission" date="2016-06" db="UniProtKB">
        <authorList>
            <consortium name="WormBaseParasite"/>
        </authorList>
    </citation>
    <scope>IDENTIFICATION</scope>
</reference>
<reference evidence="2" key="2">
    <citation type="submission" date="2014-05" db="EMBL/GenBank/DDBJ databases">
        <title>The genome and life-stage specific transcriptomes of Globodera pallida elucidate key aspects of plant parasitism by a cyst nematode.</title>
        <authorList>
            <person name="Cotton J.A."/>
            <person name="Lilley C.J."/>
            <person name="Jones L.M."/>
            <person name="Kikuchi T."/>
            <person name="Reid A.J."/>
            <person name="Thorpe P."/>
            <person name="Tsai I.J."/>
            <person name="Beasley H."/>
            <person name="Blok V."/>
            <person name="Cock P.J.A."/>
            <person name="Van den Akker S.E."/>
            <person name="Holroyd N."/>
            <person name="Hunt M."/>
            <person name="Mantelin S."/>
            <person name="Naghra H."/>
            <person name="Pain A."/>
            <person name="Palomares-Rius J.E."/>
            <person name="Zarowiecki M."/>
            <person name="Berriman M."/>
            <person name="Jones J.T."/>
            <person name="Urwin P.E."/>
        </authorList>
    </citation>
    <scope>NUCLEOTIDE SEQUENCE [LARGE SCALE GENOMIC DNA]</scope>
    <source>
        <strain evidence="2">Lindley</strain>
    </source>
</reference>
<feature type="compositionally biased region" description="Basic residues" evidence="1">
    <location>
        <begin position="124"/>
        <end position="134"/>
    </location>
</feature>
<reference evidence="2" key="1">
    <citation type="submission" date="2013-12" db="EMBL/GenBank/DDBJ databases">
        <authorList>
            <person name="Aslett M."/>
        </authorList>
    </citation>
    <scope>NUCLEOTIDE SEQUENCE [LARGE SCALE GENOMIC DNA]</scope>
    <source>
        <strain evidence="2">Lindley</strain>
    </source>
</reference>
<protein>
    <submittedName>
        <fullName evidence="3">HDAC4_Gln domain-containing protein</fullName>
    </submittedName>
</protein>
<evidence type="ECO:0000313" key="2">
    <source>
        <dbReference type="Proteomes" id="UP000050741"/>
    </source>
</evidence>
<keyword evidence="2" id="KW-1185">Reference proteome</keyword>
<dbReference type="Proteomes" id="UP000050741">
    <property type="component" value="Unassembled WGS sequence"/>
</dbReference>
<organism evidence="2 3">
    <name type="scientific">Globodera pallida</name>
    <name type="common">Potato cyst nematode worm</name>
    <name type="synonym">Heterodera pallida</name>
    <dbReference type="NCBI Taxonomy" id="36090"/>
    <lineage>
        <taxon>Eukaryota</taxon>
        <taxon>Metazoa</taxon>
        <taxon>Ecdysozoa</taxon>
        <taxon>Nematoda</taxon>
        <taxon>Chromadorea</taxon>
        <taxon>Rhabditida</taxon>
        <taxon>Tylenchina</taxon>
        <taxon>Tylenchomorpha</taxon>
        <taxon>Tylenchoidea</taxon>
        <taxon>Heteroderidae</taxon>
        <taxon>Heteroderinae</taxon>
        <taxon>Globodera</taxon>
    </lineage>
</organism>
<evidence type="ECO:0000256" key="1">
    <source>
        <dbReference type="SAM" id="MobiDB-lite"/>
    </source>
</evidence>
<name>A0A183CTF2_GLOPA</name>
<dbReference type="WBParaSite" id="GPLIN_001616000">
    <property type="protein sequence ID" value="GPLIN_001616000"/>
    <property type="gene ID" value="GPLIN_001616000"/>
</dbReference>
<evidence type="ECO:0000313" key="3">
    <source>
        <dbReference type="WBParaSite" id="GPLIN_001616000"/>
    </source>
</evidence>